<feature type="transmembrane region" description="Helical" evidence="6">
    <location>
        <begin position="49"/>
        <end position="68"/>
    </location>
</feature>
<gene>
    <name evidence="7" type="ORF">OEZ71_10110</name>
</gene>
<keyword evidence="8" id="KW-1185">Reference proteome</keyword>
<comment type="subcellular location">
    <subcellularLocation>
        <location evidence="1">Membrane</location>
        <topology evidence="1">Multi-pass membrane protein</topology>
    </subcellularLocation>
</comment>
<dbReference type="EMBL" id="JAOWKZ010000002">
    <property type="protein sequence ID" value="MCV2872647.1"/>
    <property type="molecule type" value="Genomic_DNA"/>
</dbReference>
<name>A0ABT2ZNL0_9RHOB</name>
<keyword evidence="5 6" id="KW-0472">Membrane</keyword>
<evidence type="ECO:0000313" key="7">
    <source>
        <dbReference type="EMBL" id="MCV2872647.1"/>
    </source>
</evidence>
<dbReference type="Proteomes" id="UP001652564">
    <property type="component" value="Unassembled WGS sequence"/>
</dbReference>
<feature type="transmembrane region" description="Helical" evidence="6">
    <location>
        <begin position="165"/>
        <end position="184"/>
    </location>
</feature>
<evidence type="ECO:0000256" key="2">
    <source>
        <dbReference type="ARBA" id="ARBA00009773"/>
    </source>
</evidence>
<protein>
    <submittedName>
        <fullName evidence="7">AI-2E family transporter</fullName>
    </submittedName>
</protein>
<evidence type="ECO:0000313" key="8">
    <source>
        <dbReference type="Proteomes" id="UP001652564"/>
    </source>
</evidence>
<organism evidence="7 8">
    <name type="scientific">Albidovulum litorale</name>
    <dbReference type="NCBI Taxonomy" id="2984134"/>
    <lineage>
        <taxon>Bacteria</taxon>
        <taxon>Pseudomonadati</taxon>
        <taxon>Pseudomonadota</taxon>
        <taxon>Alphaproteobacteria</taxon>
        <taxon>Rhodobacterales</taxon>
        <taxon>Paracoccaceae</taxon>
        <taxon>Albidovulum</taxon>
    </lineage>
</organism>
<keyword evidence="3 6" id="KW-0812">Transmembrane</keyword>
<feature type="transmembrane region" description="Helical" evidence="6">
    <location>
        <begin position="75"/>
        <end position="96"/>
    </location>
</feature>
<keyword evidence="4 6" id="KW-1133">Transmembrane helix</keyword>
<reference evidence="7 8" key="1">
    <citation type="submission" date="2022-10" db="EMBL/GenBank/DDBJ databases">
        <title>Defluviimonas sp. nov., isolated from ocean surface sediments.</title>
        <authorList>
            <person name="He W."/>
            <person name="Wang L."/>
            <person name="Zhang D.-F."/>
        </authorList>
    </citation>
    <scope>NUCLEOTIDE SEQUENCE [LARGE SCALE GENOMIC DNA]</scope>
    <source>
        <strain evidence="7 8">WL0050</strain>
    </source>
</reference>
<evidence type="ECO:0000256" key="3">
    <source>
        <dbReference type="ARBA" id="ARBA00022692"/>
    </source>
</evidence>
<dbReference type="InterPro" id="IPR002549">
    <property type="entry name" value="AI-2E-like"/>
</dbReference>
<evidence type="ECO:0000256" key="4">
    <source>
        <dbReference type="ARBA" id="ARBA00022989"/>
    </source>
</evidence>
<dbReference type="PANTHER" id="PTHR21716:SF16">
    <property type="entry name" value="BLL1467 PROTEIN"/>
    <property type="match status" value="1"/>
</dbReference>
<feature type="transmembrane region" description="Helical" evidence="6">
    <location>
        <begin position="27"/>
        <end position="43"/>
    </location>
</feature>
<feature type="transmembrane region" description="Helical" evidence="6">
    <location>
        <begin position="262"/>
        <end position="280"/>
    </location>
</feature>
<feature type="transmembrane region" description="Helical" evidence="6">
    <location>
        <begin position="287"/>
        <end position="309"/>
    </location>
</feature>
<dbReference type="RefSeq" id="WP_263739826.1">
    <property type="nucleotide sequence ID" value="NZ_JAOWKZ010000002.1"/>
</dbReference>
<evidence type="ECO:0000256" key="6">
    <source>
        <dbReference type="SAM" id="Phobius"/>
    </source>
</evidence>
<dbReference type="Pfam" id="PF01594">
    <property type="entry name" value="AI-2E_transport"/>
    <property type="match status" value="1"/>
</dbReference>
<feature type="transmembrane region" description="Helical" evidence="6">
    <location>
        <begin position="220"/>
        <end position="242"/>
    </location>
</feature>
<dbReference type="PANTHER" id="PTHR21716">
    <property type="entry name" value="TRANSMEMBRANE PROTEIN"/>
    <property type="match status" value="1"/>
</dbReference>
<comment type="similarity">
    <text evidence="2">Belongs to the autoinducer-2 exporter (AI-2E) (TC 2.A.86) family.</text>
</comment>
<proteinExistence type="inferred from homology"/>
<feature type="transmembrane region" description="Helical" evidence="6">
    <location>
        <begin position="329"/>
        <end position="349"/>
    </location>
</feature>
<evidence type="ECO:0000256" key="1">
    <source>
        <dbReference type="ARBA" id="ARBA00004141"/>
    </source>
</evidence>
<sequence>MTSRRAEAENEVQSEAIGRNLAAIRRYVALIGFVSAGMALYFAKQMVLPFILAILLALTLSPVTRALAKYRIPPVATALVLITAVSIAVASGALILSGPVSEWVEDAPRIRSELETRLSSITESIRSVKDASEQVEEIAKTATDPDVVKVAIEQPGIVTTTVLDIASFATTSLVALVLALFLLASGDMFYVKLVEAFPRFGDKKRALKIAYGIEQSISKYLLSITLINAGLGIIVGTGLWLIGMPQAPVWGALAFLLNFLPYIGAAAGVSLCGAVALASFDTLGHALLAPAFYLLATSLEGQFVTPVILGRRLELNAVSVFSTVVFWAWIWGFAGALTAVPFLVCLKVICDHVPALSVLGSFLSSSDIRGRYDPLRSEGT</sequence>
<evidence type="ECO:0000256" key="5">
    <source>
        <dbReference type="ARBA" id="ARBA00023136"/>
    </source>
</evidence>
<comment type="caution">
    <text evidence="7">The sequence shown here is derived from an EMBL/GenBank/DDBJ whole genome shotgun (WGS) entry which is preliminary data.</text>
</comment>
<accession>A0ABT2ZNL0</accession>